<dbReference type="InterPro" id="IPR058240">
    <property type="entry name" value="rSAM_sf"/>
</dbReference>
<dbReference type="InterPro" id="IPR013483">
    <property type="entry name" value="MoaA"/>
</dbReference>
<keyword evidence="6" id="KW-0547">Nucleotide-binding</keyword>
<dbReference type="InterPro" id="IPR040064">
    <property type="entry name" value="MoaA-like"/>
</dbReference>
<gene>
    <name evidence="14" type="primary">moaA</name>
    <name evidence="14" type="ORF">EF514_09075</name>
</gene>
<keyword evidence="10" id="KW-0501">Molybdenum cofactor biosynthesis</keyword>
<keyword evidence="8" id="KW-0411">Iron-sulfur</keyword>
<evidence type="ECO:0000256" key="5">
    <source>
        <dbReference type="ARBA" id="ARBA00022723"/>
    </source>
</evidence>
<keyword evidence="4" id="KW-0949">S-adenosyl-L-methionine</keyword>
<dbReference type="Pfam" id="PF06463">
    <property type="entry name" value="Mob_synth_C"/>
    <property type="match status" value="1"/>
</dbReference>
<accession>A0A437S5D6</accession>
<evidence type="ECO:0000313" key="15">
    <source>
        <dbReference type="Proteomes" id="UP000288812"/>
    </source>
</evidence>
<dbReference type="OrthoDB" id="9763993at2"/>
<dbReference type="SUPFAM" id="SSF102114">
    <property type="entry name" value="Radical SAM enzymes"/>
    <property type="match status" value="1"/>
</dbReference>
<dbReference type="InterPro" id="IPR000385">
    <property type="entry name" value="MoaA_NifB_PqqE_Fe-S-bd_CS"/>
</dbReference>
<dbReference type="InterPro" id="IPR050105">
    <property type="entry name" value="MoCo_biosynth_MoaA/MoaC"/>
</dbReference>
<comment type="caution">
    <text evidence="14">The sequence shown here is derived from an EMBL/GenBank/DDBJ whole genome shotgun (WGS) entry which is preliminary data.</text>
</comment>
<evidence type="ECO:0000256" key="1">
    <source>
        <dbReference type="ARBA" id="ARBA00001966"/>
    </source>
</evidence>
<dbReference type="PANTHER" id="PTHR22960:SF0">
    <property type="entry name" value="MOLYBDENUM COFACTOR BIOSYNTHESIS PROTEIN 1"/>
    <property type="match status" value="1"/>
</dbReference>
<keyword evidence="15" id="KW-1185">Reference proteome</keyword>
<evidence type="ECO:0000256" key="2">
    <source>
        <dbReference type="ARBA" id="ARBA00012167"/>
    </source>
</evidence>
<dbReference type="GO" id="GO:0061799">
    <property type="term" value="F:cyclic pyranopterin monophosphate synthase activity"/>
    <property type="evidence" value="ECO:0007669"/>
    <property type="project" value="TreeGrafter"/>
</dbReference>
<dbReference type="AlphaFoldDB" id="A0A437S5D6"/>
<dbReference type="GO" id="GO:0046872">
    <property type="term" value="F:metal ion binding"/>
    <property type="evidence" value="ECO:0007669"/>
    <property type="project" value="UniProtKB-KW"/>
</dbReference>
<name>A0A437S5D6_9FIRM</name>
<dbReference type="SFLD" id="SFLDS00029">
    <property type="entry name" value="Radical_SAM"/>
    <property type="match status" value="1"/>
</dbReference>
<evidence type="ECO:0000256" key="6">
    <source>
        <dbReference type="ARBA" id="ARBA00022741"/>
    </source>
</evidence>
<dbReference type="PROSITE" id="PS01305">
    <property type="entry name" value="MOAA_NIFB_PQQE"/>
    <property type="match status" value="1"/>
</dbReference>
<feature type="domain" description="Radical SAM core" evidence="13">
    <location>
        <begin position="4"/>
        <end position="227"/>
    </location>
</feature>
<dbReference type="InterPro" id="IPR013785">
    <property type="entry name" value="Aldolase_TIM"/>
</dbReference>
<dbReference type="InterPro" id="IPR010505">
    <property type="entry name" value="MoaA_twitch"/>
</dbReference>
<evidence type="ECO:0000256" key="10">
    <source>
        <dbReference type="ARBA" id="ARBA00023150"/>
    </source>
</evidence>
<evidence type="ECO:0000256" key="4">
    <source>
        <dbReference type="ARBA" id="ARBA00022691"/>
    </source>
</evidence>
<dbReference type="GO" id="GO:0006777">
    <property type="term" value="P:Mo-molybdopterin cofactor biosynthetic process"/>
    <property type="evidence" value="ECO:0007669"/>
    <property type="project" value="UniProtKB-KW"/>
</dbReference>
<comment type="catalytic activity">
    <reaction evidence="12">
        <text>GTP + AH2 + S-adenosyl-L-methionine = (8S)-3',8-cyclo-7,8-dihydroguanosine 5'-triphosphate + 5'-deoxyadenosine + L-methionine + A + H(+)</text>
        <dbReference type="Rhea" id="RHEA:49576"/>
        <dbReference type="ChEBI" id="CHEBI:13193"/>
        <dbReference type="ChEBI" id="CHEBI:15378"/>
        <dbReference type="ChEBI" id="CHEBI:17319"/>
        <dbReference type="ChEBI" id="CHEBI:17499"/>
        <dbReference type="ChEBI" id="CHEBI:37565"/>
        <dbReference type="ChEBI" id="CHEBI:57844"/>
        <dbReference type="ChEBI" id="CHEBI:59789"/>
        <dbReference type="ChEBI" id="CHEBI:131766"/>
        <dbReference type="EC" id="4.1.99.22"/>
    </reaction>
</comment>
<comment type="cofactor">
    <cofactor evidence="1">
        <name>[4Fe-4S] cluster</name>
        <dbReference type="ChEBI" id="CHEBI:49883"/>
    </cofactor>
</comment>
<evidence type="ECO:0000256" key="3">
    <source>
        <dbReference type="ARBA" id="ARBA00022485"/>
    </source>
</evidence>
<dbReference type="GO" id="GO:0051539">
    <property type="term" value="F:4 iron, 4 sulfur cluster binding"/>
    <property type="evidence" value="ECO:0007669"/>
    <property type="project" value="UniProtKB-KW"/>
</dbReference>
<dbReference type="RefSeq" id="WP_127725126.1">
    <property type="nucleotide sequence ID" value="NZ_RLIH01000015.1"/>
</dbReference>
<dbReference type="InterPro" id="IPR006638">
    <property type="entry name" value="Elp3/MiaA/NifB-like_rSAM"/>
</dbReference>
<evidence type="ECO:0000256" key="8">
    <source>
        <dbReference type="ARBA" id="ARBA00023014"/>
    </source>
</evidence>
<organism evidence="14 15">
    <name type="scientific">Anaerosphaera multitolerans</name>
    <dbReference type="NCBI Taxonomy" id="2487351"/>
    <lineage>
        <taxon>Bacteria</taxon>
        <taxon>Bacillati</taxon>
        <taxon>Bacillota</taxon>
        <taxon>Tissierellia</taxon>
        <taxon>Tissierellales</taxon>
        <taxon>Peptoniphilaceae</taxon>
        <taxon>Anaerosphaera</taxon>
    </lineage>
</organism>
<dbReference type="PROSITE" id="PS51918">
    <property type="entry name" value="RADICAL_SAM"/>
    <property type="match status" value="1"/>
</dbReference>
<reference evidence="14 15" key="1">
    <citation type="submission" date="2018-11" db="EMBL/GenBank/DDBJ databases">
        <title>Genome sequencing and assembly of Anaerosphaera sp. nov., GS7-6-2.</title>
        <authorList>
            <person name="Rettenmaier R."/>
            <person name="Liebl W."/>
            <person name="Zverlov V."/>
        </authorList>
    </citation>
    <scope>NUCLEOTIDE SEQUENCE [LARGE SCALE GENOMIC DNA]</scope>
    <source>
        <strain evidence="14 15">GS7-6-2</strain>
    </source>
</reference>
<keyword evidence="3" id="KW-0004">4Fe-4S</keyword>
<dbReference type="SMART" id="SM00729">
    <property type="entry name" value="Elp3"/>
    <property type="match status" value="1"/>
</dbReference>
<evidence type="ECO:0000256" key="7">
    <source>
        <dbReference type="ARBA" id="ARBA00023004"/>
    </source>
</evidence>
<keyword evidence="11" id="KW-0456">Lyase</keyword>
<evidence type="ECO:0000313" key="14">
    <source>
        <dbReference type="EMBL" id="RVU54126.1"/>
    </source>
</evidence>
<dbReference type="EMBL" id="RLIH01000015">
    <property type="protein sequence ID" value="RVU54126.1"/>
    <property type="molecule type" value="Genomic_DNA"/>
</dbReference>
<dbReference type="SFLD" id="SFLDG01067">
    <property type="entry name" value="SPASM/twitch_domain_containing"/>
    <property type="match status" value="1"/>
</dbReference>
<dbReference type="SFLD" id="SFLDG01386">
    <property type="entry name" value="main_SPASM_domain-containing"/>
    <property type="match status" value="1"/>
</dbReference>
<dbReference type="UniPathway" id="UPA00344"/>
<dbReference type="GO" id="GO:0005525">
    <property type="term" value="F:GTP binding"/>
    <property type="evidence" value="ECO:0007669"/>
    <property type="project" value="UniProtKB-KW"/>
</dbReference>
<dbReference type="Pfam" id="PF04055">
    <property type="entry name" value="Radical_SAM"/>
    <property type="match status" value="1"/>
</dbReference>
<evidence type="ECO:0000256" key="9">
    <source>
        <dbReference type="ARBA" id="ARBA00023134"/>
    </source>
</evidence>
<dbReference type="GO" id="GO:0061798">
    <property type="term" value="F:GTP 3',8'-cyclase activity"/>
    <property type="evidence" value="ECO:0007669"/>
    <property type="project" value="UniProtKB-EC"/>
</dbReference>
<evidence type="ECO:0000259" key="13">
    <source>
        <dbReference type="PROSITE" id="PS51918"/>
    </source>
</evidence>
<evidence type="ECO:0000256" key="12">
    <source>
        <dbReference type="ARBA" id="ARBA00048697"/>
    </source>
</evidence>
<dbReference type="SFLD" id="SFLDG01383">
    <property type="entry name" value="cyclic_pyranopterin_phosphate"/>
    <property type="match status" value="1"/>
</dbReference>
<keyword evidence="7" id="KW-0408">Iron</keyword>
<dbReference type="EC" id="4.1.99.22" evidence="2"/>
<evidence type="ECO:0000256" key="11">
    <source>
        <dbReference type="ARBA" id="ARBA00023239"/>
    </source>
</evidence>
<keyword evidence="5" id="KW-0479">Metal-binding</keyword>
<dbReference type="CDD" id="cd01335">
    <property type="entry name" value="Radical_SAM"/>
    <property type="match status" value="1"/>
</dbReference>
<keyword evidence="9" id="KW-0342">GTP-binding</keyword>
<protein>
    <recommendedName>
        <fullName evidence="2">GTP 3',8-cyclase</fullName>
        <ecNumber evidence="2">4.1.99.22</ecNumber>
    </recommendedName>
</protein>
<dbReference type="NCBIfam" id="TIGR02666">
    <property type="entry name" value="moaA"/>
    <property type="match status" value="1"/>
</dbReference>
<sequence length="322" mass="37133">MFDLYNRKIDYIRVSLTERCNLRCVYCMTEKGIEKICHEDLLSYEDLYKLLKTLSKAGIRKIKITGGEPFVRKDAIDFIKLLKQDSSFEKVTVTTNGLLLDKYLDSLIEMGIDGINISLDSLREDKFKRLTRGGNLKLLIETIDEILNRGYENLKLNTVLMKGVNDDEILDFARFVEERNMAIRFIELMPIGEGRAFKPVKREEIMEVISKEFGKPFEIRGSFGNGPAKYVSFQDFNGKIGFIDAVNHKFCSECNRIRVDSKGFIRFCLQYEIGMDTKEYLKGNISEAEFLKKLNLKIVEKPLENNFLIEDVDSLSMNQIGG</sequence>
<proteinExistence type="predicted"/>
<dbReference type="Proteomes" id="UP000288812">
    <property type="component" value="Unassembled WGS sequence"/>
</dbReference>
<dbReference type="PANTHER" id="PTHR22960">
    <property type="entry name" value="MOLYBDOPTERIN COFACTOR SYNTHESIS PROTEIN A"/>
    <property type="match status" value="1"/>
</dbReference>
<dbReference type="Gene3D" id="3.20.20.70">
    <property type="entry name" value="Aldolase class I"/>
    <property type="match status" value="1"/>
</dbReference>
<dbReference type="InterPro" id="IPR007197">
    <property type="entry name" value="rSAM"/>
</dbReference>